<dbReference type="EMBL" id="JAJAGQ010000011">
    <property type="protein sequence ID" value="KAJ8548996.1"/>
    <property type="molecule type" value="Genomic_DNA"/>
</dbReference>
<dbReference type="AlphaFoldDB" id="A0A9Q1M489"/>
<keyword evidence="1" id="KW-0732">Signal</keyword>
<evidence type="ECO:0000256" key="1">
    <source>
        <dbReference type="SAM" id="SignalP"/>
    </source>
</evidence>
<name>A0A9Q1M489_9SOLA</name>
<evidence type="ECO:0000313" key="2">
    <source>
        <dbReference type="EMBL" id="KAJ8548996.1"/>
    </source>
</evidence>
<evidence type="ECO:0008006" key="4">
    <source>
        <dbReference type="Google" id="ProtNLM"/>
    </source>
</evidence>
<feature type="signal peptide" evidence="1">
    <location>
        <begin position="1"/>
        <end position="20"/>
    </location>
</feature>
<reference evidence="3" key="1">
    <citation type="journal article" date="2023" name="Proc. Natl. Acad. Sci. U.S.A.">
        <title>Genomic and structural basis for evolution of tropane alkaloid biosynthesis.</title>
        <authorList>
            <person name="Wanga Y.-J."/>
            <person name="Taina T."/>
            <person name="Yua J.-Y."/>
            <person name="Lia J."/>
            <person name="Xua B."/>
            <person name="Chenc J."/>
            <person name="D'Auriad J.C."/>
            <person name="Huanga J.-P."/>
            <person name="Huanga S.-X."/>
        </authorList>
    </citation>
    <scope>NUCLEOTIDE SEQUENCE [LARGE SCALE GENOMIC DNA]</scope>
    <source>
        <strain evidence="3">cv. KIB-2019</strain>
    </source>
</reference>
<feature type="chain" id="PRO_5040207841" description="Secreted protein" evidence="1">
    <location>
        <begin position="21"/>
        <end position="76"/>
    </location>
</feature>
<evidence type="ECO:0000313" key="3">
    <source>
        <dbReference type="Proteomes" id="UP001152561"/>
    </source>
</evidence>
<proteinExistence type="predicted"/>
<sequence>MYLFLFSSVFNAAHLPFTAALQRNLVFVRFVQVRARVGWFASCLRWSEQDGCLWPSNVCTTDTISAETCHLAYIRT</sequence>
<organism evidence="2 3">
    <name type="scientific">Anisodus acutangulus</name>
    <dbReference type="NCBI Taxonomy" id="402998"/>
    <lineage>
        <taxon>Eukaryota</taxon>
        <taxon>Viridiplantae</taxon>
        <taxon>Streptophyta</taxon>
        <taxon>Embryophyta</taxon>
        <taxon>Tracheophyta</taxon>
        <taxon>Spermatophyta</taxon>
        <taxon>Magnoliopsida</taxon>
        <taxon>eudicotyledons</taxon>
        <taxon>Gunneridae</taxon>
        <taxon>Pentapetalae</taxon>
        <taxon>asterids</taxon>
        <taxon>lamiids</taxon>
        <taxon>Solanales</taxon>
        <taxon>Solanaceae</taxon>
        <taxon>Solanoideae</taxon>
        <taxon>Hyoscyameae</taxon>
        <taxon>Anisodus</taxon>
    </lineage>
</organism>
<gene>
    <name evidence="2" type="ORF">K7X08_032359</name>
</gene>
<dbReference type="Proteomes" id="UP001152561">
    <property type="component" value="Unassembled WGS sequence"/>
</dbReference>
<protein>
    <recommendedName>
        <fullName evidence="4">Secreted protein</fullName>
    </recommendedName>
</protein>
<keyword evidence="3" id="KW-1185">Reference proteome</keyword>
<comment type="caution">
    <text evidence="2">The sequence shown here is derived from an EMBL/GenBank/DDBJ whole genome shotgun (WGS) entry which is preliminary data.</text>
</comment>
<accession>A0A9Q1M489</accession>